<evidence type="ECO:0000256" key="6">
    <source>
        <dbReference type="ARBA" id="ARBA00023136"/>
    </source>
</evidence>
<dbReference type="SUPFAM" id="SSF82866">
    <property type="entry name" value="Multidrug efflux transporter AcrB transmembrane domain"/>
    <property type="match status" value="2"/>
</dbReference>
<dbReference type="AlphaFoldDB" id="A0A1I1H0D5"/>
<feature type="transmembrane region" description="Helical" evidence="7">
    <location>
        <begin position="273"/>
        <end position="295"/>
    </location>
</feature>
<dbReference type="STRING" id="1225127.SAMN05661030_0302"/>
<feature type="transmembrane region" description="Helical" evidence="7">
    <location>
        <begin position="37"/>
        <end position="57"/>
    </location>
</feature>
<proteinExistence type="inferred from homology"/>
<dbReference type="PANTHER" id="PTHR33406:SF6">
    <property type="entry name" value="MEMBRANE PROTEIN YDGH-RELATED"/>
    <property type="match status" value="1"/>
</dbReference>
<dbReference type="GO" id="GO:0005886">
    <property type="term" value="C:plasma membrane"/>
    <property type="evidence" value="ECO:0007669"/>
    <property type="project" value="UniProtKB-SubCell"/>
</dbReference>
<evidence type="ECO:0000256" key="2">
    <source>
        <dbReference type="ARBA" id="ARBA00010157"/>
    </source>
</evidence>
<protein>
    <submittedName>
        <fullName evidence="9">Putative drug exporter of the RND superfamily</fullName>
    </submittedName>
</protein>
<dbReference type="Gene3D" id="1.20.1640.10">
    <property type="entry name" value="Multidrug efflux transporter AcrB transmembrane domain"/>
    <property type="match status" value="2"/>
</dbReference>
<evidence type="ECO:0000256" key="3">
    <source>
        <dbReference type="ARBA" id="ARBA00022475"/>
    </source>
</evidence>
<accession>A0A1I1H0D5</accession>
<keyword evidence="10" id="KW-1185">Reference proteome</keyword>
<organism evidence="9 10">
    <name type="scientific">Klenkia taihuensis</name>
    <dbReference type="NCBI Taxonomy" id="1225127"/>
    <lineage>
        <taxon>Bacteria</taxon>
        <taxon>Bacillati</taxon>
        <taxon>Actinomycetota</taxon>
        <taxon>Actinomycetes</taxon>
        <taxon>Geodermatophilales</taxon>
        <taxon>Geodermatophilaceae</taxon>
        <taxon>Klenkia</taxon>
    </lineage>
</organism>
<comment type="subcellular location">
    <subcellularLocation>
        <location evidence="1">Cell membrane</location>
        <topology evidence="1">Multi-pass membrane protein</topology>
    </subcellularLocation>
</comment>
<evidence type="ECO:0000256" key="4">
    <source>
        <dbReference type="ARBA" id="ARBA00022692"/>
    </source>
</evidence>
<evidence type="ECO:0000256" key="1">
    <source>
        <dbReference type="ARBA" id="ARBA00004651"/>
    </source>
</evidence>
<comment type="similarity">
    <text evidence="2">Belongs to the resistance-nodulation-cell division (RND) (TC 2.A.6) family. MmpL subfamily.</text>
</comment>
<feature type="transmembrane region" description="Helical" evidence="7">
    <location>
        <begin position="215"/>
        <end position="233"/>
    </location>
</feature>
<feature type="transmembrane region" description="Helical" evidence="7">
    <location>
        <begin position="316"/>
        <end position="337"/>
    </location>
</feature>
<feature type="transmembrane region" description="Helical" evidence="7">
    <location>
        <begin position="414"/>
        <end position="434"/>
    </location>
</feature>
<dbReference type="PANTHER" id="PTHR33406">
    <property type="entry name" value="MEMBRANE PROTEIN MJ1562-RELATED"/>
    <property type="match status" value="1"/>
</dbReference>
<reference evidence="10" key="1">
    <citation type="submission" date="2016-10" db="EMBL/GenBank/DDBJ databases">
        <authorList>
            <person name="Varghese N."/>
            <person name="Submissions S."/>
        </authorList>
    </citation>
    <scope>NUCLEOTIDE SEQUENCE [LARGE SCALE GENOMIC DNA]</scope>
    <source>
        <strain evidence="10">DSM 45962</strain>
    </source>
</reference>
<feature type="domain" description="Membrane transport protein MMPL" evidence="8">
    <location>
        <begin position="493"/>
        <end position="734"/>
    </location>
</feature>
<keyword evidence="6 7" id="KW-0472">Membrane</keyword>
<dbReference type="InterPro" id="IPR004869">
    <property type="entry name" value="MMPL_dom"/>
</dbReference>
<dbReference type="Pfam" id="PF03176">
    <property type="entry name" value="MMPL"/>
    <property type="match status" value="2"/>
</dbReference>
<evidence type="ECO:0000313" key="9">
    <source>
        <dbReference type="EMBL" id="SFC17599.1"/>
    </source>
</evidence>
<evidence type="ECO:0000259" key="8">
    <source>
        <dbReference type="Pfam" id="PF03176"/>
    </source>
</evidence>
<feature type="transmembrane region" description="Helical" evidence="7">
    <location>
        <begin position="661"/>
        <end position="686"/>
    </location>
</feature>
<evidence type="ECO:0000256" key="5">
    <source>
        <dbReference type="ARBA" id="ARBA00022989"/>
    </source>
</evidence>
<name>A0A1I1H0D5_9ACTN</name>
<sequence>MVSRLSIVYRSLSRLTIVAPQETSVPENPPPRRRLRWLLPALLVLGWLALSGVAGPYSGKLSEVQSNDQSEFLPGSAESQRVAELSAGFSDSDSFPAFLLVESDSALTQEQLAAFGDFARSVPGIEVADGRTVGDFLVPGPIPVIPSEDGRAALALVSFDAGELSAQLPDGESPITVAVQQIRDAEPDLPGSTVYVAGPAATTADLVTAFGGIDGTLLLVAGIAVLVILLVVYRSPVLPLFVLLTAGFALTTASLVVYLLADAGVVTLDGQGQGILSILVVGAATDYSLLLVARYREELRRHDDRYDAMRRAWRQTLEPVLASAATVVLGLLCLLLADIGPTRGLGPVTAVGIVAAVLAALTFLPALLVLPGRTSGGEHGRWVFWPAVPHVGSRGPESTGAWARVSRLVGRRPVAVGVLSALFLLVLAAFSPTLPSDGVSQSDTFLDRVESVVGGEALARHFPAGSGSPTLVLAPEADLAAVTSAVESADGVSAVAPTPDPATGQPRVVDGLVQLQVTLDDPADSPAAEDAVAALRTDLDDVGPDVLVGGTTAQALDVKDISTADRDRIIPVILLVVFVVLALLLRSLVAPLLLLVCNVLSFAATLGAAALVFDHVLDLPGGDPTVPLYAFVFLVALGIDYSIFLMTRVREESLHQGTRAGVLTGLSVTGGVITSAGIVLAATFAALGVLPILFLLQIAFLVAFGVLLDTFVVRSLLVPAAVLLLGKKVWWPSRLAKAEPAA</sequence>
<feature type="transmembrane region" description="Helical" evidence="7">
    <location>
        <begin position="240"/>
        <end position="261"/>
    </location>
</feature>
<dbReference type="InterPro" id="IPR050545">
    <property type="entry name" value="Mycobact_MmpL"/>
</dbReference>
<feature type="transmembrane region" description="Helical" evidence="7">
    <location>
        <begin position="628"/>
        <end position="649"/>
    </location>
</feature>
<keyword evidence="4 7" id="KW-0812">Transmembrane</keyword>
<evidence type="ECO:0000313" key="10">
    <source>
        <dbReference type="Proteomes" id="UP000199022"/>
    </source>
</evidence>
<keyword evidence="5 7" id="KW-1133">Transmembrane helix</keyword>
<dbReference type="Proteomes" id="UP000199022">
    <property type="component" value="Unassembled WGS sequence"/>
</dbReference>
<gene>
    <name evidence="9" type="ORF">SAMN05661030_0302</name>
</gene>
<feature type="transmembrane region" description="Helical" evidence="7">
    <location>
        <begin position="569"/>
        <end position="585"/>
    </location>
</feature>
<feature type="transmembrane region" description="Helical" evidence="7">
    <location>
        <begin position="592"/>
        <end position="613"/>
    </location>
</feature>
<evidence type="ECO:0000256" key="7">
    <source>
        <dbReference type="SAM" id="Phobius"/>
    </source>
</evidence>
<dbReference type="OrthoDB" id="2365435at2"/>
<feature type="transmembrane region" description="Helical" evidence="7">
    <location>
        <begin position="349"/>
        <end position="370"/>
    </location>
</feature>
<keyword evidence="3" id="KW-1003">Cell membrane</keyword>
<dbReference type="EMBL" id="FOMD01000001">
    <property type="protein sequence ID" value="SFC17599.1"/>
    <property type="molecule type" value="Genomic_DNA"/>
</dbReference>
<feature type="transmembrane region" description="Helical" evidence="7">
    <location>
        <begin position="692"/>
        <end position="725"/>
    </location>
</feature>
<feature type="domain" description="Membrane transport protein MMPL" evidence="8">
    <location>
        <begin position="74"/>
        <end position="415"/>
    </location>
</feature>